<proteinExistence type="predicted"/>
<dbReference type="KEGG" id="hoh:Hoch_4711"/>
<reference evidence="2 3" key="1">
    <citation type="journal article" date="2010" name="Stand. Genomic Sci.">
        <title>Complete genome sequence of Haliangium ochraceum type strain (SMP-2).</title>
        <authorList>
            <consortium name="US DOE Joint Genome Institute (JGI-PGF)"/>
            <person name="Ivanova N."/>
            <person name="Daum C."/>
            <person name="Lang E."/>
            <person name="Abt B."/>
            <person name="Kopitz M."/>
            <person name="Saunders E."/>
            <person name="Lapidus A."/>
            <person name="Lucas S."/>
            <person name="Glavina Del Rio T."/>
            <person name="Nolan M."/>
            <person name="Tice H."/>
            <person name="Copeland A."/>
            <person name="Cheng J.F."/>
            <person name="Chen F."/>
            <person name="Bruce D."/>
            <person name="Goodwin L."/>
            <person name="Pitluck S."/>
            <person name="Mavromatis K."/>
            <person name="Pati A."/>
            <person name="Mikhailova N."/>
            <person name="Chen A."/>
            <person name="Palaniappan K."/>
            <person name="Land M."/>
            <person name="Hauser L."/>
            <person name="Chang Y.J."/>
            <person name="Jeffries C.D."/>
            <person name="Detter J.C."/>
            <person name="Brettin T."/>
            <person name="Rohde M."/>
            <person name="Goker M."/>
            <person name="Bristow J."/>
            <person name="Markowitz V."/>
            <person name="Eisen J.A."/>
            <person name="Hugenholtz P."/>
            <person name="Kyrpides N.C."/>
            <person name="Klenk H.P."/>
        </authorList>
    </citation>
    <scope>NUCLEOTIDE SEQUENCE [LARGE SCALE GENOMIC DNA]</scope>
    <source>
        <strain evidence="3">DSM 14365 / CIP 107738 / JCM 11303 / AJ 13395 / SMP-2</strain>
    </source>
</reference>
<gene>
    <name evidence="2" type="ordered locus">Hoch_4711</name>
</gene>
<dbReference type="OrthoDB" id="5421569at2"/>
<dbReference type="EMBL" id="CP001804">
    <property type="protein sequence ID" value="ACY17201.1"/>
    <property type="molecule type" value="Genomic_DNA"/>
</dbReference>
<dbReference type="AlphaFoldDB" id="D0LRH3"/>
<evidence type="ECO:0000313" key="3">
    <source>
        <dbReference type="Proteomes" id="UP000001880"/>
    </source>
</evidence>
<keyword evidence="3" id="KW-1185">Reference proteome</keyword>
<accession>D0LRH3</accession>
<dbReference type="STRING" id="502025.Hoch_4711"/>
<dbReference type="RefSeq" id="WP_012829799.1">
    <property type="nucleotide sequence ID" value="NC_013440.1"/>
</dbReference>
<organism evidence="2 3">
    <name type="scientific">Haliangium ochraceum (strain DSM 14365 / JCM 11303 / SMP-2)</name>
    <dbReference type="NCBI Taxonomy" id="502025"/>
    <lineage>
        <taxon>Bacteria</taxon>
        <taxon>Pseudomonadati</taxon>
        <taxon>Myxococcota</taxon>
        <taxon>Polyangia</taxon>
        <taxon>Haliangiales</taxon>
        <taxon>Kofleriaceae</taxon>
        <taxon>Haliangium</taxon>
    </lineage>
</organism>
<dbReference type="Proteomes" id="UP000001880">
    <property type="component" value="Chromosome"/>
</dbReference>
<feature type="region of interest" description="Disordered" evidence="1">
    <location>
        <begin position="90"/>
        <end position="136"/>
    </location>
</feature>
<sequence>MKPAAMLEQLEQLAEALEVKVSYEALNASVGHGGLCRVKGQYRVIVDKRASVHERLGTLAQALGRFDSSEIKLPAKVRELVDYHRRRYRIQQQRQARAQQKHQQEQQRQAGKRSAPRRAPTDRGGATRVAAPSPGR</sequence>
<evidence type="ECO:0000256" key="1">
    <source>
        <dbReference type="SAM" id="MobiDB-lite"/>
    </source>
</evidence>
<name>D0LRH3_HALO1</name>
<protein>
    <submittedName>
        <fullName evidence="2">Uncharacterized protein</fullName>
    </submittedName>
</protein>
<dbReference type="HOGENOM" id="CLU_1872567_0_0_7"/>
<evidence type="ECO:0000313" key="2">
    <source>
        <dbReference type="EMBL" id="ACY17201.1"/>
    </source>
</evidence>